<proteinExistence type="predicted"/>
<dbReference type="InParanoid" id="A0A0D0B1M0"/>
<dbReference type="Proteomes" id="UP000054485">
    <property type="component" value="Unassembled WGS sequence"/>
</dbReference>
<evidence type="ECO:0000313" key="1">
    <source>
        <dbReference type="EMBL" id="KIK40407.1"/>
    </source>
</evidence>
<reference evidence="2" key="2">
    <citation type="submission" date="2015-01" db="EMBL/GenBank/DDBJ databases">
        <title>Evolutionary Origins and Diversification of the Mycorrhizal Mutualists.</title>
        <authorList>
            <consortium name="DOE Joint Genome Institute"/>
            <consortium name="Mycorrhizal Genomics Consortium"/>
            <person name="Kohler A."/>
            <person name="Kuo A."/>
            <person name="Nagy L.G."/>
            <person name="Floudas D."/>
            <person name="Copeland A."/>
            <person name="Barry K.W."/>
            <person name="Cichocki N."/>
            <person name="Veneault-Fourrey C."/>
            <person name="LaButti K."/>
            <person name="Lindquist E.A."/>
            <person name="Lipzen A."/>
            <person name="Lundell T."/>
            <person name="Morin E."/>
            <person name="Murat C."/>
            <person name="Riley R."/>
            <person name="Ohm R."/>
            <person name="Sun H."/>
            <person name="Tunlid A."/>
            <person name="Henrissat B."/>
            <person name="Grigoriev I.V."/>
            <person name="Hibbett D.S."/>
            <person name="Martin F."/>
        </authorList>
    </citation>
    <scope>NUCLEOTIDE SEQUENCE [LARGE SCALE GENOMIC DNA]</scope>
    <source>
        <strain evidence="2">UH-Slu-Lm8-n1</strain>
    </source>
</reference>
<organism evidence="1 2">
    <name type="scientific">Suillus luteus UH-Slu-Lm8-n1</name>
    <dbReference type="NCBI Taxonomy" id="930992"/>
    <lineage>
        <taxon>Eukaryota</taxon>
        <taxon>Fungi</taxon>
        <taxon>Dikarya</taxon>
        <taxon>Basidiomycota</taxon>
        <taxon>Agaricomycotina</taxon>
        <taxon>Agaricomycetes</taxon>
        <taxon>Agaricomycetidae</taxon>
        <taxon>Boletales</taxon>
        <taxon>Suillineae</taxon>
        <taxon>Suillaceae</taxon>
        <taxon>Suillus</taxon>
    </lineage>
</organism>
<name>A0A0D0B1M0_9AGAM</name>
<protein>
    <submittedName>
        <fullName evidence="1">Uncharacterized protein</fullName>
    </submittedName>
</protein>
<reference evidence="1 2" key="1">
    <citation type="submission" date="2014-04" db="EMBL/GenBank/DDBJ databases">
        <authorList>
            <consortium name="DOE Joint Genome Institute"/>
            <person name="Kuo A."/>
            <person name="Ruytinx J."/>
            <person name="Rineau F."/>
            <person name="Colpaert J."/>
            <person name="Kohler A."/>
            <person name="Nagy L.G."/>
            <person name="Floudas D."/>
            <person name="Copeland A."/>
            <person name="Barry K.W."/>
            <person name="Cichocki N."/>
            <person name="Veneault-Fourrey C."/>
            <person name="LaButti K."/>
            <person name="Lindquist E.A."/>
            <person name="Lipzen A."/>
            <person name="Lundell T."/>
            <person name="Morin E."/>
            <person name="Murat C."/>
            <person name="Sun H."/>
            <person name="Tunlid A."/>
            <person name="Henrissat B."/>
            <person name="Grigoriev I.V."/>
            <person name="Hibbett D.S."/>
            <person name="Martin F."/>
            <person name="Nordberg H.P."/>
            <person name="Cantor M.N."/>
            <person name="Hua S.X."/>
        </authorList>
    </citation>
    <scope>NUCLEOTIDE SEQUENCE [LARGE SCALE GENOMIC DNA]</scope>
    <source>
        <strain evidence="1 2">UH-Slu-Lm8-n1</strain>
    </source>
</reference>
<accession>A0A0D0B1M0</accession>
<dbReference type="AlphaFoldDB" id="A0A0D0B1M0"/>
<gene>
    <name evidence="1" type="ORF">CY34DRAFT_271426</name>
</gene>
<evidence type="ECO:0000313" key="2">
    <source>
        <dbReference type="Proteomes" id="UP000054485"/>
    </source>
</evidence>
<keyword evidence="2" id="KW-1185">Reference proteome</keyword>
<dbReference type="HOGENOM" id="CLU_1950226_0_0_1"/>
<dbReference type="EMBL" id="KN835304">
    <property type="protein sequence ID" value="KIK40407.1"/>
    <property type="molecule type" value="Genomic_DNA"/>
</dbReference>
<sequence>MDPISWCIRLGHCFWLELRPAFPNGRWLGQNRDYEHIYECYRNLALHDQRVPCHSSKPPMHAGVLINDQGHSDFETITLTKITDNSGRGKMGRFWGPHSTSLSQSVVDLCLSPYRRTKSMLRGSTNLAI</sequence>